<dbReference type="InterPro" id="IPR050114">
    <property type="entry name" value="UPF0173_UPF0282_UlaG_hydrolase"/>
</dbReference>
<feature type="chain" id="PRO_5026152683" evidence="2">
    <location>
        <begin position="31"/>
        <end position="298"/>
    </location>
</feature>
<evidence type="ECO:0000313" key="6">
    <source>
        <dbReference type="Proteomes" id="UP000430634"/>
    </source>
</evidence>
<dbReference type="InterPro" id="IPR036866">
    <property type="entry name" value="RibonucZ/Hydroxyglut_hydro"/>
</dbReference>
<dbReference type="InterPro" id="IPR001279">
    <property type="entry name" value="Metallo-B-lactamas"/>
</dbReference>
<dbReference type="Proteomes" id="UP000430634">
    <property type="component" value="Unassembled WGS sequence"/>
</dbReference>
<keyword evidence="1 5" id="KW-0378">Hydrolase</keyword>
<dbReference type="RefSeq" id="WP_155471014.1">
    <property type="nucleotide sequence ID" value="NZ_BMKG01000003.1"/>
</dbReference>
<organism evidence="5 6">
    <name type="scientific">Pseudoduganella buxea</name>
    <dbReference type="NCBI Taxonomy" id="1949069"/>
    <lineage>
        <taxon>Bacteria</taxon>
        <taxon>Pseudomonadati</taxon>
        <taxon>Pseudomonadota</taxon>
        <taxon>Betaproteobacteria</taxon>
        <taxon>Burkholderiales</taxon>
        <taxon>Oxalobacteraceae</taxon>
        <taxon>Telluria group</taxon>
        <taxon>Pseudoduganella</taxon>
    </lineage>
</organism>
<evidence type="ECO:0000256" key="1">
    <source>
        <dbReference type="ARBA" id="ARBA00022801"/>
    </source>
</evidence>
<dbReference type="EMBL" id="WNKZ01000034">
    <property type="protein sequence ID" value="MTV53706.1"/>
    <property type="molecule type" value="Genomic_DNA"/>
</dbReference>
<evidence type="ECO:0000256" key="2">
    <source>
        <dbReference type="SAM" id="SignalP"/>
    </source>
</evidence>
<reference evidence="5 6" key="3">
    <citation type="submission" date="2019-11" db="EMBL/GenBank/DDBJ databases">
        <title>Type strains purchased from KCTC, JCM and DSMZ.</title>
        <authorList>
            <person name="Lu H."/>
        </authorList>
    </citation>
    <scope>NUCLEOTIDE SEQUENCE [LARGE SCALE GENOMIC DNA]</scope>
    <source>
        <strain evidence="5 6">KCTC 52429</strain>
    </source>
</reference>
<evidence type="ECO:0000259" key="3">
    <source>
        <dbReference type="Pfam" id="PF12706"/>
    </source>
</evidence>
<reference evidence="4" key="1">
    <citation type="journal article" date="2014" name="Int. J. Syst. Evol. Microbiol.">
        <title>Complete genome of a new Firmicutes species belonging to the dominant human colonic microbiota ('Ruminococcus bicirculans') reveals two chromosomes and a selective capacity to utilize plant glucans.</title>
        <authorList>
            <consortium name="NISC Comparative Sequencing Program"/>
            <person name="Wegmann U."/>
            <person name="Louis P."/>
            <person name="Goesmann A."/>
            <person name="Henrissat B."/>
            <person name="Duncan S.H."/>
            <person name="Flint H.J."/>
        </authorList>
    </citation>
    <scope>NUCLEOTIDE SEQUENCE</scope>
    <source>
        <strain evidence="4">CGMCC 1.15931</strain>
    </source>
</reference>
<dbReference type="SUPFAM" id="SSF56281">
    <property type="entry name" value="Metallo-hydrolase/oxidoreductase"/>
    <property type="match status" value="1"/>
</dbReference>
<dbReference type="AlphaFoldDB" id="A0A6I3SYR7"/>
<feature type="signal peptide" evidence="2">
    <location>
        <begin position="1"/>
        <end position="30"/>
    </location>
</feature>
<evidence type="ECO:0000313" key="4">
    <source>
        <dbReference type="EMBL" id="GGB90506.1"/>
    </source>
</evidence>
<name>A0A6I3SYR7_9BURK</name>
<dbReference type="Gene3D" id="3.60.15.10">
    <property type="entry name" value="Ribonuclease Z/Hydroxyacylglutathione hydrolase-like"/>
    <property type="match status" value="1"/>
</dbReference>
<keyword evidence="2" id="KW-0732">Signal</keyword>
<keyword evidence="7" id="KW-1185">Reference proteome</keyword>
<dbReference type="PANTHER" id="PTHR43546">
    <property type="entry name" value="UPF0173 METAL-DEPENDENT HYDROLASE MJ1163-RELATED"/>
    <property type="match status" value="1"/>
</dbReference>
<reference evidence="4" key="4">
    <citation type="submission" date="2024-05" db="EMBL/GenBank/DDBJ databases">
        <authorList>
            <person name="Sun Q."/>
            <person name="Zhou Y."/>
        </authorList>
    </citation>
    <scope>NUCLEOTIDE SEQUENCE</scope>
    <source>
        <strain evidence="4">CGMCC 1.15931</strain>
    </source>
</reference>
<proteinExistence type="predicted"/>
<dbReference type="EMBL" id="BMKG01000003">
    <property type="protein sequence ID" value="GGB90506.1"/>
    <property type="molecule type" value="Genomic_DNA"/>
</dbReference>
<dbReference type="Proteomes" id="UP000622638">
    <property type="component" value="Unassembled WGS sequence"/>
</dbReference>
<comment type="caution">
    <text evidence="5">The sequence shown here is derived from an EMBL/GenBank/DDBJ whole genome shotgun (WGS) entry which is preliminary data.</text>
</comment>
<evidence type="ECO:0000313" key="5">
    <source>
        <dbReference type="EMBL" id="MTV53706.1"/>
    </source>
</evidence>
<dbReference type="PANTHER" id="PTHR43546:SF9">
    <property type="entry name" value="L-ASCORBATE-6-PHOSPHATE LACTONASE ULAG-RELATED"/>
    <property type="match status" value="1"/>
</dbReference>
<gene>
    <name evidence="4" type="ORF">GCM10011572_10710</name>
    <name evidence="5" type="ORF">GM672_13305</name>
</gene>
<dbReference type="Pfam" id="PF12706">
    <property type="entry name" value="Lactamase_B_2"/>
    <property type="match status" value="1"/>
</dbReference>
<evidence type="ECO:0000313" key="7">
    <source>
        <dbReference type="Proteomes" id="UP000622638"/>
    </source>
</evidence>
<protein>
    <submittedName>
        <fullName evidence="5">MBL fold metallo-hydrolase</fullName>
    </submittedName>
</protein>
<sequence length="298" mass="31927">MKTTQSRKLLTSLALSLGLAFLGAGAPSQAAAPTAGQAVQVQQIRNATLRIDYAGKTFLVDPFLAPKGKYPGFPGTFNSQLRNPLVELPMPASDVLKGVDAVIVSHTHLDHWDGGDHAFIPKAMPLFVQHESDAKLVRGQGYTNVRILGQDTAFEGVRLTKTGGVHGTAAMYRKKPLAEALGEAMGIVFQAPGAKTVYVVGDTVWGQDVDQALARFKPDVIVLNTGDARMVGFTGAIIMGKDDVLRAYQAIPGATIVATHMDAINHMTLGRKELKAHVEQHGIQDRVRIPADGETLEF</sequence>
<accession>A0A6I3SYR7</accession>
<dbReference type="GO" id="GO:0016787">
    <property type="term" value="F:hydrolase activity"/>
    <property type="evidence" value="ECO:0007669"/>
    <property type="project" value="UniProtKB-KW"/>
</dbReference>
<feature type="domain" description="Metallo-beta-lactamase" evidence="3">
    <location>
        <begin position="58"/>
        <end position="261"/>
    </location>
</feature>
<reference evidence="7" key="2">
    <citation type="journal article" date="2019" name="Int. J. Syst. Evol. Microbiol.">
        <title>The Global Catalogue of Microorganisms (GCM) 10K type strain sequencing project: providing services to taxonomists for standard genome sequencing and annotation.</title>
        <authorList>
            <consortium name="The Broad Institute Genomics Platform"/>
            <consortium name="The Broad Institute Genome Sequencing Center for Infectious Disease"/>
            <person name="Wu L."/>
            <person name="Ma J."/>
        </authorList>
    </citation>
    <scope>NUCLEOTIDE SEQUENCE [LARGE SCALE GENOMIC DNA]</scope>
    <source>
        <strain evidence="7">CGMCC 1.15931</strain>
    </source>
</reference>
<dbReference type="OrthoDB" id="9803916at2"/>